<feature type="binding site" evidence="10">
    <location>
        <position position="257"/>
    </location>
    <ligand>
        <name>substrate</name>
    </ligand>
</feature>
<dbReference type="SUPFAM" id="SSF48179">
    <property type="entry name" value="6-phosphogluconate dehydrogenase C-terminal domain-like"/>
    <property type="match status" value="1"/>
</dbReference>
<dbReference type="Proteomes" id="UP000033475">
    <property type="component" value="Unassembled WGS sequence"/>
</dbReference>
<dbReference type="SMART" id="SM00984">
    <property type="entry name" value="UDPG_MGDP_dh_C"/>
    <property type="match status" value="1"/>
</dbReference>
<protein>
    <recommendedName>
        <fullName evidence="4 8">UDP-glucose 6-dehydrogenase</fullName>
        <ecNumber evidence="3 8">1.1.1.22</ecNumber>
    </recommendedName>
</protein>
<dbReference type="RefSeq" id="WP_011271545.1">
    <property type="nucleotide sequence ID" value="NZ_LANQ01000001.1"/>
</dbReference>
<evidence type="ECO:0000256" key="2">
    <source>
        <dbReference type="ARBA" id="ARBA00006601"/>
    </source>
</evidence>
<comment type="similarity">
    <text evidence="2 8">Belongs to the UDP-glucose/GDP-mannose dehydrogenase family.</text>
</comment>
<evidence type="ECO:0000256" key="1">
    <source>
        <dbReference type="ARBA" id="ARBA00004701"/>
    </source>
</evidence>
<evidence type="ECO:0000256" key="6">
    <source>
        <dbReference type="ARBA" id="ARBA00023027"/>
    </source>
</evidence>
<keyword evidence="6 8" id="KW-0520">NAD</keyword>
<feature type="binding site" evidence="11">
    <location>
        <position position="263"/>
    </location>
    <ligand>
        <name>NAD(+)</name>
        <dbReference type="ChEBI" id="CHEBI:57540"/>
    </ligand>
</feature>
<dbReference type="EMBL" id="LANQ01000001">
    <property type="protein sequence ID" value="KJV58741.1"/>
    <property type="molecule type" value="Genomic_DNA"/>
</dbReference>
<evidence type="ECO:0000313" key="13">
    <source>
        <dbReference type="EMBL" id="KJV58741.1"/>
    </source>
</evidence>
<dbReference type="SMR" id="A0A0F3MSV4"/>
<feature type="binding site" evidence="10">
    <location>
        <position position="204"/>
    </location>
    <ligand>
        <name>substrate</name>
    </ligand>
</feature>
<dbReference type="PIRSF" id="PIRSF500134">
    <property type="entry name" value="UDPglc_DH_bac"/>
    <property type="match status" value="1"/>
</dbReference>
<comment type="catalytic activity">
    <reaction evidence="7 8">
        <text>UDP-alpha-D-glucose + 2 NAD(+) + H2O = UDP-alpha-D-glucuronate + 2 NADH + 3 H(+)</text>
        <dbReference type="Rhea" id="RHEA:23596"/>
        <dbReference type="ChEBI" id="CHEBI:15377"/>
        <dbReference type="ChEBI" id="CHEBI:15378"/>
        <dbReference type="ChEBI" id="CHEBI:57540"/>
        <dbReference type="ChEBI" id="CHEBI:57945"/>
        <dbReference type="ChEBI" id="CHEBI:58052"/>
        <dbReference type="ChEBI" id="CHEBI:58885"/>
        <dbReference type="EC" id="1.1.1.22"/>
    </reaction>
</comment>
<dbReference type="SUPFAM" id="SSF52413">
    <property type="entry name" value="UDP-glucose/GDP-mannose dehydrogenase C-terminal domain"/>
    <property type="match status" value="1"/>
</dbReference>
<evidence type="ECO:0000256" key="5">
    <source>
        <dbReference type="ARBA" id="ARBA00023002"/>
    </source>
</evidence>
<dbReference type="InterPro" id="IPR036291">
    <property type="entry name" value="NAD(P)-bd_dom_sf"/>
</dbReference>
<feature type="binding site" evidence="11">
    <location>
        <position position="35"/>
    </location>
    <ligand>
        <name>NAD(+)</name>
        <dbReference type="ChEBI" id="CHEBI:57540"/>
    </ligand>
</feature>
<feature type="binding site" evidence="10">
    <location>
        <begin position="149"/>
        <end position="152"/>
    </location>
    <ligand>
        <name>substrate</name>
    </ligand>
</feature>
<dbReference type="Pfam" id="PF03721">
    <property type="entry name" value="UDPG_MGDP_dh_N"/>
    <property type="match status" value="1"/>
</dbReference>
<feature type="binding site" evidence="11">
    <location>
        <position position="86"/>
    </location>
    <ligand>
        <name>NAD(+)</name>
        <dbReference type="ChEBI" id="CHEBI:57540"/>
    </ligand>
</feature>
<keyword evidence="5 8" id="KW-0560">Oxidoreductase</keyword>
<dbReference type="GO" id="GO:0003979">
    <property type="term" value="F:UDP-glucose 6-dehydrogenase activity"/>
    <property type="evidence" value="ECO:0007669"/>
    <property type="project" value="UniProtKB-EC"/>
</dbReference>
<comment type="pathway">
    <text evidence="1">Nucleotide-sugar biosynthesis; UDP-alpha-D-glucuronate biosynthesis; UDP-alpha-D-glucuronate from UDP-alpha-D-glucose: step 1/1.</text>
</comment>
<dbReference type="PANTHER" id="PTHR43750:SF3">
    <property type="entry name" value="UDP-GLUCOSE 6-DEHYDROGENASE TUAD"/>
    <property type="match status" value="1"/>
</dbReference>
<dbReference type="Pfam" id="PF00984">
    <property type="entry name" value="UDPG_MGDP_dh"/>
    <property type="match status" value="1"/>
</dbReference>
<dbReference type="InterPro" id="IPR001732">
    <property type="entry name" value="UDP-Glc/GDP-Man_DH_N"/>
</dbReference>
<dbReference type="EC" id="1.1.1.22" evidence="3 8"/>
<dbReference type="Gene3D" id="1.20.5.100">
    <property type="entry name" value="Cytochrome c1, transmembrane anchor, C-terminal"/>
    <property type="match status" value="1"/>
</dbReference>
<dbReference type="Pfam" id="PF03720">
    <property type="entry name" value="UDPG_MGDP_dh_C"/>
    <property type="match status" value="1"/>
</dbReference>
<dbReference type="UniPathway" id="UPA00038">
    <property type="reaction ID" value="UER00491"/>
</dbReference>
<gene>
    <name evidence="13" type="ORF">RFEPED_1133</name>
</gene>
<dbReference type="InterPro" id="IPR014027">
    <property type="entry name" value="UDP-Glc/GDP-Man_DH_C"/>
</dbReference>
<evidence type="ECO:0000256" key="7">
    <source>
        <dbReference type="ARBA" id="ARBA00047473"/>
    </source>
</evidence>
<proteinExistence type="inferred from homology"/>
<sequence length="448" mass="49637">MNITFIGSGYVGLVSGIIMGYLGHNVTCLDNDEVKISKLNKQILPIYEAKLDEYLKQALEANRLKFTNIYNNELQNAEAIFITVGTPSKESGEADLKYVYDAIDKVSEHINKDCLIVIKSTVPPDSCSNIIAYLKSKGFSFNVASNPEFLREGSAVEDFLYPDRIVVGVNNKESEEILRKIYAPLIEQGAKFVVTDLVTSELIKYASNSFLATKIAFINEMADLCEKIGGNIEDLSKGVGLDQRIGQNFLNAGPGFGGSCFPKDILALNNLVENHHIDCKILKAVIKSNKQRPSNMVDKIATLLDGDLKGKNIAVLGLTYKAGTDDVRASPAIEIVKILLNKDVYVKAFDPIGLENAKKNLEHKNLLYLDSVAEACKSVDIIVIATEWLEFKELNWQGIYDLVKFPIVIDLRNIIDNEAMKKIGFRYYAVGSKLDVIPAKAGIHYKAR</sequence>
<evidence type="ECO:0000313" key="14">
    <source>
        <dbReference type="Proteomes" id="UP000033475"/>
    </source>
</evidence>
<evidence type="ECO:0000256" key="3">
    <source>
        <dbReference type="ARBA" id="ARBA00012954"/>
    </source>
</evidence>
<dbReference type="InterPro" id="IPR008927">
    <property type="entry name" value="6-PGluconate_DH-like_C_sf"/>
</dbReference>
<evidence type="ECO:0000256" key="4">
    <source>
        <dbReference type="ARBA" id="ARBA00015132"/>
    </source>
</evidence>
<dbReference type="GO" id="GO:0006065">
    <property type="term" value="P:UDP-glucuronate biosynthetic process"/>
    <property type="evidence" value="ECO:0007669"/>
    <property type="project" value="UniProtKB-UniPathway"/>
</dbReference>
<feature type="active site" description="Nucleophile" evidence="9">
    <location>
        <position position="260"/>
    </location>
</feature>
<reference evidence="13 14" key="1">
    <citation type="submission" date="2015-01" db="EMBL/GenBank/DDBJ databases">
        <title>Genome Sequencing of Rickettsiales.</title>
        <authorList>
            <person name="Daugherty S.C."/>
            <person name="Su Q."/>
            <person name="Abolude K."/>
            <person name="Beier-Sexton M."/>
            <person name="Carlyon J.A."/>
            <person name="Carter R."/>
            <person name="Day N.P."/>
            <person name="Dumler S.J."/>
            <person name="Dyachenko V."/>
            <person name="Godinez A."/>
            <person name="Kurtti T.J."/>
            <person name="Lichay M."/>
            <person name="Mullins K.E."/>
            <person name="Ott S."/>
            <person name="Pappas-Brown V."/>
            <person name="Paris D.H."/>
            <person name="Patel P."/>
            <person name="Richards A.L."/>
            <person name="Sadzewicz L."/>
            <person name="Sears K."/>
            <person name="Seidman D."/>
            <person name="Sengamalay N."/>
            <person name="Stenos J."/>
            <person name="Tallon L.J."/>
            <person name="Vincent G."/>
            <person name="Fraser C.M."/>
            <person name="Munderloh U."/>
            <person name="Dunning-Hotopp J.C."/>
        </authorList>
    </citation>
    <scope>NUCLEOTIDE SEQUENCE [LARGE SCALE GENOMIC DNA]</scope>
    <source>
        <strain evidence="13 14">Pedreira</strain>
    </source>
</reference>
<dbReference type="GO" id="GO:0051287">
    <property type="term" value="F:NAD binding"/>
    <property type="evidence" value="ECO:0007669"/>
    <property type="project" value="InterPro"/>
</dbReference>
<name>A0A0F3MSV4_RICFI</name>
<feature type="binding site" evidence="11">
    <location>
        <position position="121"/>
    </location>
    <ligand>
        <name>NAD(+)</name>
        <dbReference type="ChEBI" id="CHEBI:57540"/>
    </ligand>
</feature>
<feature type="binding site" evidence="11">
    <location>
        <position position="30"/>
    </location>
    <ligand>
        <name>NAD(+)</name>
        <dbReference type="ChEBI" id="CHEBI:57540"/>
    </ligand>
</feature>
<evidence type="ECO:0000256" key="8">
    <source>
        <dbReference type="PIRNR" id="PIRNR000124"/>
    </source>
</evidence>
<dbReference type="InterPro" id="IPR028357">
    <property type="entry name" value="UDPglc_DH_bac"/>
</dbReference>
<feature type="binding site" evidence="10">
    <location>
        <begin position="249"/>
        <end position="253"/>
    </location>
    <ligand>
        <name>substrate</name>
    </ligand>
</feature>
<dbReference type="SUPFAM" id="SSF51735">
    <property type="entry name" value="NAD(P)-binding Rossmann-fold domains"/>
    <property type="match status" value="1"/>
</dbReference>
<dbReference type="Gene3D" id="3.40.50.720">
    <property type="entry name" value="NAD(P)-binding Rossmann-like Domain"/>
    <property type="match status" value="2"/>
</dbReference>
<feature type="domain" description="UDP-glucose/GDP-mannose dehydrogenase C-terminal" evidence="12">
    <location>
        <begin position="314"/>
        <end position="417"/>
    </location>
</feature>
<dbReference type="PIRSF" id="PIRSF000124">
    <property type="entry name" value="UDPglc_GDPman_dh"/>
    <property type="match status" value="1"/>
</dbReference>
<dbReference type="InterPro" id="IPR036220">
    <property type="entry name" value="UDP-Glc/GDP-Man_DH_C_sf"/>
</dbReference>
<organism evidence="13 14">
    <name type="scientific">Rickettsia felis str. Pedreira</name>
    <dbReference type="NCBI Taxonomy" id="1359196"/>
    <lineage>
        <taxon>Bacteria</taxon>
        <taxon>Pseudomonadati</taxon>
        <taxon>Pseudomonadota</taxon>
        <taxon>Alphaproteobacteria</taxon>
        <taxon>Rickettsiales</taxon>
        <taxon>Rickettsiaceae</taxon>
        <taxon>Rickettsieae</taxon>
        <taxon>Rickettsia</taxon>
        <taxon>spotted fever group</taxon>
    </lineage>
</organism>
<dbReference type="InterPro" id="IPR014026">
    <property type="entry name" value="UDP-Glc/GDP-Man_DH_dimer"/>
</dbReference>
<evidence type="ECO:0000256" key="10">
    <source>
        <dbReference type="PIRSR" id="PIRSR500134-2"/>
    </source>
</evidence>
<dbReference type="NCBIfam" id="TIGR03026">
    <property type="entry name" value="NDP-sugDHase"/>
    <property type="match status" value="1"/>
</dbReference>
<accession>A0A0F3MSV4</accession>
<feature type="binding site" evidence="11">
    <location>
        <position position="152"/>
    </location>
    <ligand>
        <name>NAD(+)</name>
        <dbReference type="ChEBI" id="CHEBI:57540"/>
    </ligand>
</feature>
<dbReference type="GO" id="GO:0000271">
    <property type="term" value="P:polysaccharide biosynthetic process"/>
    <property type="evidence" value="ECO:0007669"/>
    <property type="project" value="InterPro"/>
</dbReference>
<feature type="binding site" evidence="11">
    <location>
        <position position="328"/>
    </location>
    <ligand>
        <name>NAD(+)</name>
        <dbReference type="ChEBI" id="CHEBI:57540"/>
    </ligand>
</feature>
<feature type="binding site" evidence="10">
    <location>
        <position position="321"/>
    </location>
    <ligand>
        <name>substrate</name>
    </ligand>
</feature>
<dbReference type="AlphaFoldDB" id="A0A0F3MSV4"/>
<evidence type="ECO:0000256" key="9">
    <source>
        <dbReference type="PIRSR" id="PIRSR500134-1"/>
    </source>
</evidence>
<dbReference type="PATRIC" id="fig|1359196.3.peg.1097"/>
<dbReference type="PANTHER" id="PTHR43750">
    <property type="entry name" value="UDP-GLUCOSE 6-DEHYDROGENASE TUAD"/>
    <property type="match status" value="1"/>
</dbReference>
<dbReference type="InterPro" id="IPR017476">
    <property type="entry name" value="UDP-Glc/GDP-Man"/>
</dbReference>
<evidence type="ECO:0000256" key="11">
    <source>
        <dbReference type="PIRSR" id="PIRSR500134-3"/>
    </source>
</evidence>
<evidence type="ECO:0000259" key="12">
    <source>
        <dbReference type="SMART" id="SM00984"/>
    </source>
</evidence>
<comment type="caution">
    <text evidence="13">The sequence shown here is derived from an EMBL/GenBank/DDBJ whole genome shotgun (WGS) entry which is preliminary data.</text>
</comment>